<comment type="caution">
    <text evidence="2">The sequence shown here is derived from an EMBL/GenBank/DDBJ whole genome shotgun (WGS) entry which is preliminary data.</text>
</comment>
<feature type="transmembrane region" description="Helical" evidence="1">
    <location>
        <begin position="6"/>
        <end position="25"/>
    </location>
</feature>
<keyword evidence="1" id="KW-1133">Transmembrane helix</keyword>
<dbReference type="EMBL" id="DRWR01000101">
    <property type="protein sequence ID" value="HHQ16295.1"/>
    <property type="molecule type" value="Genomic_DNA"/>
</dbReference>
<evidence type="ECO:0000256" key="1">
    <source>
        <dbReference type="SAM" id="Phobius"/>
    </source>
</evidence>
<keyword evidence="1" id="KW-0472">Membrane</keyword>
<proteinExistence type="predicted"/>
<dbReference type="AlphaFoldDB" id="A0A7V5XH02"/>
<reference evidence="2" key="1">
    <citation type="journal article" date="2020" name="mSystems">
        <title>Genome- and Community-Level Interaction Insights into Carbon Utilization and Element Cycling Functions of Hydrothermarchaeota in Hydrothermal Sediment.</title>
        <authorList>
            <person name="Zhou Z."/>
            <person name="Liu Y."/>
            <person name="Xu W."/>
            <person name="Pan J."/>
            <person name="Luo Z.H."/>
            <person name="Li M."/>
        </authorList>
    </citation>
    <scope>NUCLEOTIDE SEQUENCE [LARGE SCALE GENOMIC DNA]</scope>
    <source>
        <strain evidence="2">SpSt-106</strain>
    </source>
</reference>
<evidence type="ECO:0000313" key="2">
    <source>
        <dbReference type="EMBL" id="HHQ16295.1"/>
    </source>
</evidence>
<sequence length="134" mass="15655">MKLNKILILKLLFILLIYVFLFSFFKNAKGELSKEQGFKTDKDGDGLSDYFEERITLTDPKIPNYRYVILIDPLHIPIFKKQKLKIHETPVSKIAKFLNLKEKVLSKNIIKLEGNKATIYNLRETILKIAKKSK</sequence>
<accession>A0A7V5XH02</accession>
<gene>
    <name evidence="2" type="ORF">ENM15_05715</name>
</gene>
<name>A0A7V5XH02_9BACT</name>
<organism evidence="2">
    <name type="scientific">Thermodesulfobacterium geofontis</name>
    <dbReference type="NCBI Taxonomy" id="1295609"/>
    <lineage>
        <taxon>Bacteria</taxon>
        <taxon>Pseudomonadati</taxon>
        <taxon>Thermodesulfobacteriota</taxon>
        <taxon>Thermodesulfobacteria</taxon>
        <taxon>Thermodesulfobacteriales</taxon>
        <taxon>Thermodesulfobacteriaceae</taxon>
        <taxon>Thermodesulfobacterium</taxon>
    </lineage>
</organism>
<keyword evidence="1" id="KW-0812">Transmembrane</keyword>
<protein>
    <submittedName>
        <fullName evidence="2">Uncharacterized protein</fullName>
    </submittedName>
</protein>